<dbReference type="PIRSF" id="PIRSF004681">
    <property type="entry name" value="UCP004681"/>
    <property type="match status" value="1"/>
</dbReference>
<dbReference type="SUPFAM" id="SSF111038">
    <property type="entry name" value="YjbQ-like"/>
    <property type="match status" value="1"/>
</dbReference>
<comment type="similarity">
    <text evidence="1">Belongs to the UPF0047 family.</text>
</comment>
<dbReference type="PANTHER" id="PTHR30615:SF8">
    <property type="entry name" value="UPF0047 PROTEIN C4A8.02C"/>
    <property type="match status" value="1"/>
</dbReference>
<protein>
    <submittedName>
        <fullName evidence="2">Uncharacterized protein sll1880 (YjbQ family)</fullName>
    </submittedName>
</protein>
<dbReference type="InterPro" id="IPR001602">
    <property type="entry name" value="UPF0047_YjbQ-like"/>
</dbReference>
<name>A0A1W1DE55_9ZZZZ</name>
<evidence type="ECO:0000256" key="1">
    <source>
        <dbReference type="ARBA" id="ARBA00005534"/>
    </source>
</evidence>
<proteinExistence type="inferred from homology"/>
<dbReference type="AlphaFoldDB" id="A0A1W1DE55"/>
<reference evidence="2" key="1">
    <citation type="submission" date="2016-10" db="EMBL/GenBank/DDBJ databases">
        <authorList>
            <person name="de Groot N.N."/>
        </authorList>
    </citation>
    <scope>NUCLEOTIDE SEQUENCE</scope>
</reference>
<dbReference type="Gene3D" id="2.60.120.460">
    <property type="entry name" value="YjbQ-like"/>
    <property type="match status" value="1"/>
</dbReference>
<evidence type="ECO:0000313" key="2">
    <source>
        <dbReference type="EMBL" id="SFV79494.1"/>
    </source>
</evidence>
<sequence length="136" mass="15260">MNYQQVLLIKTHNRGAKEITQLVNTIVDEFAQSHALCHVFVAHTSASLMITGNEDADVLLDIEDYFQAQVTDANPNYRHNNEGDFDMSGHIRSILTGESKTIPIIDCKLALGKFQGLFLYEHRAGENTRKLIVTLS</sequence>
<dbReference type="InterPro" id="IPR035917">
    <property type="entry name" value="YjbQ-like_sf"/>
</dbReference>
<dbReference type="Pfam" id="PF01894">
    <property type="entry name" value="YjbQ"/>
    <property type="match status" value="1"/>
</dbReference>
<dbReference type="PANTHER" id="PTHR30615">
    <property type="entry name" value="UNCHARACTERIZED PROTEIN YJBQ-RELATED"/>
    <property type="match status" value="1"/>
</dbReference>
<organism evidence="2">
    <name type="scientific">hydrothermal vent metagenome</name>
    <dbReference type="NCBI Taxonomy" id="652676"/>
    <lineage>
        <taxon>unclassified sequences</taxon>
        <taxon>metagenomes</taxon>
        <taxon>ecological metagenomes</taxon>
    </lineage>
</organism>
<dbReference type="EMBL" id="FPHS01000225">
    <property type="protein sequence ID" value="SFV79494.1"/>
    <property type="molecule type" value="Genomic_DNA"/>
</dbReference>
<accession>A0A1W1DE55</accession>
<gene>
    <name evidence="2" type="ORF">MNB_SUP05-11-139</name>
</gene>
<dbReference type="NCBIfam" id="TIGR00149">
    <property type="entry name" value="TIGR00149_YjbQ"/>
    <property type="match status" value="1"/>
</dbReference>